<feature type="transmembrane region" description="Helical" evidence="3">
    <location>
        <begin position="304"/>
        <end position="326"/>
    </location>
</feature>
<organism evidence="5 6">
    <name type="scientific">Comamonas avium</name>
    <dbReference type="NCBI Taxonomy" id="2762231"/>
    <lineage>
        <taxon>Bacteria</taxon>
        <taxon>Pseudomonadati</taxon>
        <taxon>Pseudomonadota</taxon>
        <taxon>Betaproteobacteria</taxon>
        <taxon>Burkholderiales</taxon>
        <taxon>Comamonadaceae</taxon>
        <taxon>Comamonas</taxon>
    </lineage>
</organism>
<comment type="caution">
    <text evidence="5">The sequence shown here is derived from an EMBL/GenBank/DDBJ whole genome shotgun (WGS) entry which is preliminary data.</text>
</comment>
<dbReference type="InterPro" id="IPR050469">
    <property type="entry name" value="Diguanylate_Cyclase"/>
</dbReference>
<dbReference type="PANTHER" id="PTHR45138">
    <property type="entry name" value="REGULATORY COMPONENTS OF SENSORY TRANSDUCTION SYSTEM"/>
    <property type="match status" value="1"/>
</dbReference>
<evidence type="ECO:0000259" key="4">
    <source>
        <dbReference type="PROSITE" id="PS50887"/>
    </source>
</evidence>
<keyword evidence="3" id="KW-0812">Transmembrane</keyword>
<dbReference type="Gene3D" id="3.30.450.20">
    <property type="entry name" value="PAS domain"/>
    <property type="match status" value="1"/>
</dbReference>
<evidence type="ECO:0000313" key="6">
    <source>
        <dbReference type="Proteomes" id="UP000634919"/>
    </source>
</evidence>
<dbReference type="SMART" id="SM00267">
    <property type="entry name" value="GGDEF"/>
    <property type="match status" value="1"/>
</dbReference>
<dbReference type="RefSeq" id="WP_191723578.1">
    <property type="nucleotide sequence ID" value="NZ_JACSQK010000005.1"/>
</dbReference>
<feature type="transmembrane region" description="Helical" evidence="3">
    <location>
        <begin position="15"/>
        <end position="35"/>
    </location>
</feature>
<name>A0ABR8SCI6_9BURK</name>
<evidence type="ECO:0000256" key="1">
    <source>
        <dbReference type="ARBA" id="ARBA00012528"/>
    </source>
</evidence>
<dbReference type="InterPro" id="IPR000160">
    <property type="entry name" value="GGDEF_dom"/>
</dbReference>
<evidence type="ECO:0000256" key="3">
    <source>
        <dbReference type="SAM" id="Phobius"/>
    </source>
</evidence>
<dbReference type="EC" id="2.7.7.65" evidence="1"/>
<feature type="domain" description="GGDEF" evidence="4">
    <location>
        <begin position="433"/>
        <end position="564"/>
    </location>
</feature>
<protein>
    <recommendedName>
        <fullName evidence="1">diguanylate cyclase</fullName>
        <ecNumber evidence="1">2.7.7.65</ecNumber>
    </recommendedName>
</protein>
<dbReference type="EMBL" id="JACSQK010000005">
    <property type="protein sequence ID" value="MBD7961194.1"/>
    <property type="molecule type" value="Genomic_DNA"/>
</dbReference>
<dbReference type="Gene3D" id="3.30.70.270">
    <property type="match status" value="1"/>
</dbReference>
<gene>
    <name evidence="5" type="ORF">H9646_11925</name>
</gene>
<dbReference type="InterPro" id="IPR043128">
    <property type="entry name" value="Rev_trsase/Diguanyl_cyclase"/>
</dbReference>
<keyword evidence="3" id="KW-0472">Membrane</keyword>
<dbReference type="Pfam" id="PF00990">
    <property type="entry name" value="GGDEF"/>
    <property type="match status" value="1"/>
</dbReference>
<evidence type="ECO:0000256" key="2">
    <source>
        <dbReference type="ARBA" id="ARBA00034247"/>
    </source>
</evidence>
<dbReference type="CDD" id="cd01949">
    <property type="entry name" value="GGDEF"/>
    <property type="match status" value="1"/>
</dbReference>
<accession>A0ABR8SCI6</accession>
<dbReference type="PROSITE" id="PS50887">
    <property type="entry name" value="GGDEF"/>
    <property type="match status" value="1"/>
</dbReference>
<reference evidence="5 6" key="1">
    <citation type="submission" date="2020-08" db="EMBL/GenBank/DDBJ databases">
        <title>A Genomic Blueprint of the Chicken Gut Microbiome.</title>
        <authorList>
            <person name="Gilroy R."/>
            <person name="Ravi A."/>
            <person name="Getino M."/>
            <person name="Pursley I."/>
            <person name="Horton D.L."/>
            <person name="Alikhan N.-F."/>
            <person name="Baker D."/>
            <person name="Gharbi K."/>
            <person name="Hall N."/>
            <person name="Watson M."/>
            <person name="Adriaenssens E.M."/>
            <person name="Foster-Nyarko E."/>
            <person name="Jarju S."/>
            <person name="Secka A."/>
            <person name="Antonio M."/>
            <person name="Oren A."/>
            <person name="Chaudhuri R."/>
            <person name="La Ragione R.M."/>
            <person name="Hildebrand F."/>
            <person name="Pallen M.J."/>
        </authorList>
    </citation>
    <scope>NUCLEOTIDE SEQUENCE [LARGE SCALE GENOMIC DNA]</scope>
    <source>
        <strain evidence="5 6">Sa2CVA6</strain>
    </source>
</reference>
<keyword evidence="6" id="KW-1185">Reference proteome</keyword>
<keyword evidence="3" id="KW-1133">Transmembrane helix</keyword>
<dbReference type="NCBIfam" id="TIGR00254">
    <property type="entry name" value="GGDEF"/>
    <property type="match status" value="1"/>
</dbReference>
<proteinExistence type="predicted"/>
<dbReference type="InterPro" id="IPR029787">
    <property type="entry name" value="Nucleotide_cyclase"/>
</dbReference>
<dbReference type="Gene3D" id="6.10.340.10">
    <property type="match status" value="1"/>
</dbReference>
<comment type="catalytic activity">
    <reaction evidence="2">
        <text>2 GTP = 3',3'-c-di-GMP + 2 diphosphate</text>
        <dbReference type="Rhea" id="RHEA:24898"/>
        <dbReference type="ChEBI" id="CHEBI:33019"/>
        <dbReference type="ChEBI" id="CHEBI:37565"/>
        <dbReference type="ChEBI" id="CHEBI:58805"/>
        <dbReference type="EC" id="2.7.7.65"/>
    </reaction>
</comment>
<dbReference type="Proteomes" id="UP000634919">
    <property type="component" value="Unassembled WGS sequence"/>
</dbReference>
<dbReference type="CDD" id="cd12914">
    <property type="entry name" value="PDC1_DGC_like"/>
    <property type="match status" value="1"/>
</dbReference>
<dbReference type="PANTHER" id="PTHR45138:SF9">
    <property type="entry name" value="DIGUANYLATE CYCLASE DGCM-RELATED"/>
    <property type="match status" value="1"/>
</dbReference>
<evidence type="ECO:0000313" key="5">
    <source>
        <dbReference type="EMBL" id="MBD7961194.1"/>
    </source>
</evidence>
<dbReference type="SUPFAM" id="SSF55073">
    <property type="entry name" value="Nucleotide cyclase"/>
    <property type="match status" value="1"/>
</dbReference>
<sequence length="564" mass="61888">MPQTDPPYRSLRTQIALVFGGFSVFLAVVLCLLAGEFLKWRLQQQAATALHIVASNTATMLQQDLQQQSRRAQVLATSKELWEQGLASRGVADMLARMQHINPHNVWIGVADVHGTVQNATDHLLQGTDVSQRPWFQYAQSGPFISQVYTSQQLTQLLQKSADASAQALRVVDFAAPIQGPDGSLLGVLGIHSSWDWARDAVERLQQGAAKNNQQSIFIFDKAGTLIYAPDGATAPYTRLEQTLPEAMERNSPNANLVQWKDRAQPFLTSAVQLPTPSPANDLGWWIVARQPVEAAYADANRMLWLSLGFAGIAGLLTALVAWTLARHVSDDLKQLAQAASQIQAHTHASIPLLHSNREVFKLSQALSGMTAQLLRANEEMQKQVHRRTQELQAANAELQRQANTDALTQLLNRRGFDTQATLALALARRSGRPLSMISLDIDFFKSVNDQFGHDAGDSVLANLADILRQRTRQADIVARIGGEEFALLLPDTSASAAQQLAQELLESIERTPIPTVGHITVSAGVSSLRSEEASDDLHSMIKRSDEALYEAKRAGRNRVHRAG</sequence>